<evidence type="ECO:0000313" key="3">
    <source>
        <dbReference type="Proteomes" id="UP001596108"/>
    </source>
</evidence>
<comment type="caution">
    <text evidence="2">The sequence shown here is derived from an EMBL/GenBank/DDBJ whole genome shotgun (WGS) entry which is preliminary data.</text>
</comment>
<dbReference type="Proteomes" id="UP001596108">
    <property type="component" value="Unassembled WGS sequence"/>
</dbReference>
<dbReference type="RefSeq" id="WP_378112256.1">
    <property type="nucleotide sequence ID" value="NZ_JBHSNC010000039.1"/>
</dbReference>
<dbReference type="EMBL" id="JBHSNC010000039">
    <property type="protein sequence ID" value="MFC5530310.1"/>
    <property type="molecule type" value="Genomic_DNA"/>
</dbReference>
<protein>
    <submittedName>
        <fullName evidence="2">ABC transporter permease</fullName>
    </submittedName>
</protein>
<feature type="transmembrane region" description="Helical" evidence="1">
    <location>
        <begin position="149"/>
        <end position="179"/>
    </location>
</feature>
<feature type="transmembrane region" description="Helical" evidence="1">
    <location>
        <begin position="29"/>
        <end position="50"/>
    </location>
</feature>
<feature type="transmembrane region" description="Helical" evidence="1">
    <location>
        <begin position="200"/>
        <end position="221"/>
    </location>
</feature>
<keyword evidence="1" id="KW-0812">Transmembrane</keyword>
<keyword evidence="3" id="KW-1185">Reference proteome</keyword>
<keyword evidence="1" id="KW-1133">Transmembrane helix</keyword>
<dbReference type="PANTHER" id="PTHR36833:SF1">
    <property type="entry name" value="INTEGRAL MEMBRANE TRANSPORT PROTEIN"/>
    <property type="match status" value="1"/>
</dbReference>
<evidence type="ECO:0000313" key="2">
    <source>
        <dbReference type="EMBL" id="MFC5530310.1"/>
    </source>
</evidence>
<keyword evidence="1" id="KW-0472">Membrane</keyword>
<gene>
    <name evidence="2" type="ORF">ACFPQ4_12805</name>
</gene>
<proteinExistence type="predicted"/>
<name>A0ABW0QZU9_9BACL</name>
<accession>A0ABW0QZU9</accession>
<dbReference type="PANTHER" id="PTHR36833">
    <property type="entry name" value="SLR0610 PROTEIN-RELATED"/>
    <property type="match status" value="1"/>
</dbReference>
<feature type="transmembrane region" description="Helical" evidence="1">
    <location>
        <begin position="62"/>
        <end position="78"/>
    </location>
</feature>
<evidence type="ECO:0000256" key="1">
    <source>
        <dbReference type="SAM" id="Phobius"/>
    </source>
</evidence>
<dbReference type="Pfam" id="PF06182">
    <property type="entry name" value="ABC2_membrane_6"/>
    <property type="match status" value="1"/>
</dbReference>
<reference evidence="3" key="1">
    <citation type="journal article" date="2019" name="Int. J. Syst. Evol. Microbiol.">
        <title>The Global Catalogue of Microorganisms (GCM) 10K type strain sequencing project: providing services to taxonomists for standard genome sequencing and annotation.</title>
        <authorList>
            <consortium name="The Broad Institute Genomics Platform"/>
            <consortium name="The Broad Institute Genome Sequencing Center for Infectious Disease"/>
            <person name="Wu L."/>
            <person name="Ma J."/>
        </authorList>
    </citation>
    <scope>NUCLEOTIDE SEQUENCE [LARGE SCALE GENOMIC DNA]</scope>
    <source>
        <strain evidence="3">CGMCC 1.18578</strain>
    </source>
</reference>
<feature type="transmembrane region" description="Helical" evidence="1">
    <location>
        <begin position="233"/>
        <end position="252"/>
    </location>
</feature>
<dbReference type="InterPro" id="IPR010390">
    <property type="entry name" value="ABC-2_transporter-like"/>
</dbReference>
<organism evidence="2 3">
    <name type="scientific">Cohnella yongneupensis</name>
    <dbReference type="NCBI Taxonomy" id="425006"/>
    <lineage>
        <taxon>Bacteria</taxon>
        <taxon>Bacillati</taxon>
        <taxon>Bacillota</taxon>
        <taxon>Bacilli</taxon>
        <taxon>Bacillales</taxon>
        <taxon>Paenibacillaceae</taxon>
        <taxon>Cohnella</taxon>
    </lineage>
</organism>
<sequence length="264" mass="29599">MDHVSGLLRLYSWNVKLGVSRAMAYRFDFFTGLITSILFSGTAPFLQYIFFTQTRGYPGWDLHQIMLFQGLLLFWLGLKDLMFGEVRNVALGLVRKGDFDRLLVKPFPPLGVLLCSGFNLKGIGATLSGCALTGYALAKLNLVPSVWQITLFLLMMVSSIIFYMAVTTLICTLIIMLVQVGRIPELADRILGFGDYPINIYPKMLGQVFLTVFPFAIWAYMPAQILLDRVDSGAYTSIIGCVVVFLFSLWLWNRSLHKYTSAGG</sequence>